<organism evidence="8 9">
    <name type="scientific">Candidatus Doudnabacteria bacterium RIFCSPHIGHO2_02_FULL_46_11</name>
    <dbReference type="NCBI Taxonomy" id="1817832"/>
    <lineage>
        <taxon>Bacteria</taxon>
        <taxon>Candidatus Doudnaibacteriota</taxon>
    </lineage>
</organism>
<dbReference type="PROSITE" id="PS50850">
    <property type="entry name" value="MFS"/>
    <property type="match status" value="1"/>
</dbReference>
<protein>
    <recommendedName>
        <fullName evidence="7">Major facilitator superfamily (MFS) profile domain-containing protein</fullName>
    </recommendedName>
</protein>
<dbReference type="InterPro" id="IPR050930">
    <property type="entry name" value="MFS_Vesicular_Transporter"/>
</dbReference>
<feature type="transmembrane region" description="Helical" evidence="6">
    <location>
        <begin position="40"/>
        <end position="64"/>
    </location>
</feature>
<keyword evidence="4 6" id="KW-1133">Transmembrane helix</keyword>
<dbReference type="PANTHER" id="PTHR23506:SF23">
    <property type="entry name" value="GH10249P"/>
    <property type="match status" value="1"/>
</dbReference>
<comment type="caution">
    <text evidence="8">The sequence shown here is derived from an EMBL/GenBank/DDBJ whole genome shotgun (WGS) entry which is preliminary data.</text>
</comment>
<evidence type="ECO:0000256" key="4">
    <source>
        <dbReference type="ARBA" id="ARBA00022989"/>
    </source>
</evidence>
<evidence type="ECO:0000256" key="2">
    <source>
        <dbReference type="ARBA" id="ARBA00022448"/>
    </source>
</evidence>
<name>A0A1F5PA74_9BACT</name>
<sequence>MIDRYAFKRFTGLSILFAFATFLAHPLLGPYLERIGFDKWQISLMSAAFALGGVIMGPVAALLAQKIGRNRVMAIGFAAAALSLVFYIWHVNWLMIVGARFLDAVAGAFCAMLLLSKVEDSISENERGKKTGWLLSFIWLGNLLGPLVGTKLAEEFNIVTPFIISVLINLLLAFYVFTRRSQHAPVVPAFPDISLQSWAAELKKYWSVRQLRALGVLGVAAHATIVKLDLFVPLFVVDTLGLPVGYIGLAVFAFGLPHLLLPYFGGLADKYGRPLLSLTGLILAAIGIFLISKSPDFSYLLVALVVTGFGTAIWGVSAVSLMSEIGERENMETDVLTGYYSISKIGSLLSFIVSAVILKLWSLEVLFLFYSIILAASVLFAGRGLFKTKLFSKT</sequence>
<gene>
    <name evidence="8" type="ORF">A3J48_01570</name>
</gene>
<feature type="transmembrane region" description="Helical" evidence="6">
    <location>
        <begin position="213"/>
        <end position="237"/>
    </location>
</feature>
<feature type="transmembrane region" description="Helical" evidence="6">
    <location>
        <begin position="367"/>
        <end position="386"/>
    </location>
</feature>
<dbReference type="Proteomes" id="UP000176786">
    <property type="component" value="Unassembled WGS sequence"/>
</dbReference>
<evidence type="ECO:0000256" key="3">
    <source>
        <dbReference type="ARBA" id="ARBA00022692"/>
    </source>
</evidence>
<feature type="domain" description="Major facilitator superfamily (MFS) profile" evidence="7">
    <location>
        <begin position="1"/>
        <end position="389"/>
    </location>
</feature>
<dbReference type="Pfam" id="PF07690">
    <property type="entry name" value="MFS_1"/>
    <property type="match status" value="1"/>
</dbReference>
<dbReference type="CDD" id="cd17325">
    <property type="entry name" value="MFS_MdtG_SLC18_like"/>
    <property type="match status" value="1"/>
</dbReference>
<evidence type="ECO:0000256" key="1">
    <source>
        <dbReference type="ARBA" id="ARBA00004141"/>
    </source>
</evidence>
<feature type="transmembrane region" description="Helical" evidence="6">
    <location>
        <begin position="156"/>
        <end position="177"/>
    </location>
</feature>
<keyword evidence="3 6" id="KW-0812">Transmembrane</keyword>
<dbReference type="InterPro" id="IPR011701">
    <property type="entry name" value="MFS"/>
</dbReference>
<dbReference type="STRING" id="1817832.A3J48_01570"/>
<feature type="transmembrane region" description="Helical" evidence="6">
    <location>
        <begin position="243"/>
        <end position="263"/>
    </location>
</feature>
<dbReference type="InterPro" id="IPR020846">
    <property type="entry name" value="MFS_dom"/>
</dbReference>
<dbReference type="GO" id="GO:0016020">
    <property type="term" value="C:membrane"/>
    <property type="evidence" value="ECO:0007669"/>
    <property type="project" value="UniProtKB-SubCell"/>
</dbReference>
<keyword evidence="5 6" id="KW-0472">Membrane</keyword>
<feature type="transmembrane region" description="Helical" evidence="6">
    <location>
        <begin position="275"/>
        <end position="291"/>
    </location>
</feature>
<dbReference type="InterPro" id="IPR036259">
    <property type="entry name" value="MFS_trans_sf"/>
</dbReference>
<dbReference type="Gene3D" id="1.20.1250.20">
    <property type="entry name" value="MFS general substrate transporter like domains"/>
    <property type="match status" value="2"/>
</dbReference>
<reference evidence="8 9" key="1">
    <citation type="journal article" date="2016" name="Nat. Commun.">
        <title>Thousands of microbial genomes shed light on interconnected biogeochemical processes in an aquifer system.</title>
        <authorList>
            <person name="Anantharaman K."/>
            <person name="Brown C.T."/>
            <person name="Hug L.A."/>
            <person name="Sharon I."/>
            <person name="Castelle C.J."/>
            <person name="Probst A.J."/>
            <person name="Thomas B.C."/>
            <person name="Singh A."/>
            <person name="Wilkins M.J."/>
            <person name="Karaoz U."/>
            <person name="Brodie E.L."/>
            <person name="Williams K.H."/>
            <person name="Hubbard S.S."/>
            <person name="Banfield J.F."/>
        </authorList>
    </citation>
    <scope>NUCLEOTIDE SEQUENCE [LARGE SCALE GENOMIC DNA]</scope>
</reference>
<feature type="transmembrane region" description="Helical" evidence="6">
    <location>
        <begin position="95"/>
        <end position="115"/>
    </location>
</feature>
<feature type="transmembrane region" description="Helical" evidence="6">
    <location>
        <begin position="342"/>
        <end position="361"/>
    </location>
</feature>
<evidence type="ECO:0000256" key="5">
    <source>
        <dbReference type="ARBA" id="ARBA00023136"/>
    </source>
</evidence>
<dbReference type="AlphaFoldDB" id="A0A1F5PA74"/>
<feature type="transmembrane region" description="Helical" evidence="6">
    <location>
        <begin position="71"/>
        <end position="89"/>
    </location>
</feature>
<evidence type="ECO:0000256" key="6">
    <source>
        <dbReference type="SAM" id="Phobius"/>
    </source>
</evidence>
<dbReference type="SUPFAM" id="SSF103473">
    <property type="entry name" value="MFS general substrate transporter"/>
    <property type="match status" value="1"/>
</dbReference>
<accession>A0A1F5PA74</accession>
<evidence type="ECO:0000313" key="8">
    <source>
        <dbReference type="EMBL" id="OGE86612.1"/>
    </source>
</evidence>
<feature type="transmembrane region" description="Helical" evidence="6">
    <location>
        <begin position="297"/>
        <end position="321"/>
    </location>
</feature>
<evidence type="ECO:0000259" key="7">
    <source>
        <dbReference type="PROSITE" id="PS50850"/>
    </source>
</evidence>
<feature type="transmembrane region" description="Helical" evidence="6">
    <location>
        <begin position="131"/>
        <end position="150"/>
    </location>
</feature>
<dbReference type="EMBL" id="MFES01000001">
    <property type="protein sequence ID" value="OGE86612.1"/>
    <property type="molecule type" value="Genomic_DNA"/>
</dbReference>
<comment type="subcellular location">
    <subcellularLocation>
        <location evidence="1">Membrane</location>
        <topology evidence="1">Multi-pass membrane protein</topology>
    </subcellularLocation>
</comment>
<keyword evidence="2" id="KW-0813">Transport</keyword>
<dbReference type="PANTHER" id="PTHR23506">
    <property type="entry name" value="GH10249P"/>
    <property type="match status" value="1"/>
</dbReference>
<evidence type="ECO:0000313" key="9">
    <source>
        <dbReference type="Proteomes" id="UP000176786"/>
    </source>
</evidence>
<proteinExistence type="predicted"/>
<dbReference type="GO" id="GO:0022857">
    <property type="term" value="F:transmembrane transporter activity"/>
    <property type="evidence" value="ECO:0007669"/>
    <property type="project" value="InterPro"/>
</dbReference>